<evidence type="ECO:0000313" key="2">
    <source>
        <dbReference type="EMBL" id="JAD41364.1"/>
    </source>
</evidence>
<dbReference type="InterPro" id="IPR055411">
    <property type="entry name" value="LRR_FXL15/At3g58940/PEG3-like"/>
</dbReference>
<reference evidence="2" key="2">
    <citation type="journal article" date="2015" name="Data Brief">
        <title>Shoot transcriptome of the giant reed, Arundo donax.</title>
        <authorList>
            <person name="Barrero R.A."/>
            <person name="Guerrero F.D."/>
            <person name="Moolhuijzen P."/>
            <person name="Goolsby J.A."/>
            <person name="Tidwell J."/>
            <person name="Bellgard S.E."/>
            <person name="Bellgard M.I."/>
        </authorList>
    </citation>
    <scope>NUCLEOTIDE SEQUENCE</scope>
    <source>
        <tissue evidence="2">Shoot tissue taken approximately 20 cm above the soil surface</tissue>
    </source>
</reference>
<accession>A0A0A8ZPK8</accession>
<dbReference type="EMBL" id="GBRH01256531">
    <property type="protein sequence ID" value="JAD41364.1"/>
    <property type="molecule type" value="Transcribed_RNA"/>
</dbReference>
<dbReference type="PANTHER" id="PTHR31900:SF27">
    <property type="entry name" value="FBD DOMAIN-CONTAINING PROTEIN"/>
    <property type="match status" value="1"/>
</dbReference>
<feature type="domain" description="F-box/LRR-repeat protein 15/At3g58940/PEG3-like LRR" evidence="1">
    <location>
        <begin position="46"/>
        <end position="162"/>
    </location>
</feature>
<name>A0A0A8ZPK8_ARUDO</name>
<evidence type="ECO:0000259" key="1">
    <source>
        <dbReference type="Pfam" id="PF24758"/>
    </source>
</evidence>
<dbReference type="AlphaFoldDB" id="A0A0A8ZPK8"/>
<dbReference type="Pfam" id="PF24758">
    <property type="entry name" value="LRR_At5g56370"/>
    <property type="match status" value="1"/>
</dbReference>
<protein>
    <recommendedName>
        <fullName evidence="1">F-box/LRR-repeat protein 15/At3g58940/PEG3-like LRR domain-containing protein</fullName>
    </recommendedName>
</protein>
<dbReference type="SUPFAM" id="SSF52047">
    <property type="entry name" value="RNI-like"/>
    <property type="match status" value="1"/>
</dbReference>
<reference evidence="2" key="1">
    <citation type="submission" date="2014-09" db="EMBL/GenBank/DDBJ databases">
        <authorList>
            <person name="Magalhaes I.L.F."/>
            <person name="Oliveira U."/>
            <person name="Santos F.R."/>
            <person name="Vidigal T.H.D.A."/>
            <person name="Brescovit A.D."/>
            <person name="Santos A.J."/>
        </authorList>
    </citation>
    <scope>NUCLEOTIDE SEQUENCE</scope>
    <source>
        <tissue evidence="2">Shoot tissue taken approximately 20 cm above the soil surface</tissue>
    </source>
</reference>
<dbReference type="InterPro" id="IPR032675">
    <property type="entry name" value="LRR_dom_sf"/>
</dbReference>
<sequence>MDALCSVLDGRAAPVAAFEVHAKFMGMYRDYISDIFRELYGSCGLLELSITKYSECYPLPSPIYSCTTLTSLELYHWRLRVPGRLTSLRAMRSLQLRRVVTTDTDIRRMISRCSAMEHLEIWNVHKARNIVIRAPCLEKLEISSYRPLCISVKKAPRLDTVELSLCYGYPEYYWSINDTIDTDGDYSLSEIQEMCNYMMMAEREHKQTDEIWNMVTFLGGLGCAKKLRLYLSHVYSKVLSKAKVSMPNRLPKKSYLLGLETLTLNLVTIMKCLPP</sequence>
<proteinExistence type="predicted"/>
<dbReference type="PANTHER" id="PTHR31900">
    <property type="entry name" value="F-BOX/RNI SUPERFAMILY PROTEIN-RELATED"/>
    <property type="match status" value="1"/>
</dbReference>
<dbReference type="InterPro" id="IPR050232">
    <property type="entry name" value="FBL13/AtMIF1-like"/>
</dbReference>
<organism evidence="2">
    <name type="scientific">Arundo donax</name>
    <name type="common">Giant reed</name>
    <name type="synonym">Donax arundinaceus</name>
    <dbReference type="NCBI Taxonomy" id="35708"/>
    <lineage>
        <taxon>Eukaryota</taxon>
        <taxon>Viridiplantae</taxon>
        <taxon>Streptophyta</taxon>
        <taxon>Embryophyta</taxon>
        <taxon>Tracheophyta</taxon>
        <taxon>Spermatophyta</taxon>
        <taxon>Magnoliopsida</taxon>
        <taxon>Liliopsida</taxon>
        <taxon>Poales</taxon>
        <taxon>Poaceae</taxon>
        <taxon>PACMAD clade</taxon>
        <taxon>Arundinoideae</taxon>
        <taxon>Arundineae</taxon>
        <taxon>Arundo</taxon>
    </lineage>
</organism>
<dbReference type="Gene3D" id="3.80.10.10">
    <property type="entry name" value="Ribonuclease Inhibitor"/>
    <property type="match status" value="1"/>
</dbReference>